<evidence type="ECO:0000313" key="10">
    <source>
        <dbReference type="EMBL" id="GCA67806.1"/>
    </source>
</evidence>
<dbReference type="AlphaFoldDB" id="A0A391P690"/>
<dbReference type="InterPro" id="IPR050187">
    <property type="entry name" value="Lipid_Phosphate_FormReg"/>
</dbReference>
<dbReference type="SUPFAM" id="SSF111331">
    <property type="entry name" value="NAD kinase/diacylglycerol kinase-like"/>
    <property type="match status" value="1"/>
</dbReference>
<evidence type="ECO:0000256" key="3">
    <source>
        <dbReference type="ARBA" id="ARBA00022679"/>
    </source>
</evidence>
<dbReference type="PANTHER" id="PTHR12358:SF54">
    <property type="entry name" value="SPHINGOSINE KINASE RELATED PROTEIN"/>
    <property type="match status" value="1"/>
</dbReference>
<sequence length="311" mass="34844">MYSFLVNPHSRSGLGASVWKTIEPVLKEQQVEYQVFFTQYQRHATRIVHDLTKDLNTHTLVVLGGDGTINEVLNGIVDFSLVTLGYIPIGSSNDFARDIGLSADPLKALEIILHPSQIQTMDVGLLTYRDRQKRRYFAVSTGLGFDAAICHQAVVSRLKVFLNKLKLGKLTYVGIALNRLFYNQPVSMKITVDSEENTSQTFSYEKVYFAAVMNHRYEGGGCMFCPKADATDGVLDLIVVSRLPKWKILILLPTAFFGKHVYFKGIHLLTGTHFSIHSEKALPVHTDGEPIFLQKDIEVTLAPKRLSVISK</sequence>
<keyword evidence="6" id="KW-0067">ATP-binding</keyword>
<protein>
    <submittedName>
        <fullName evidence="10">Diacylglycerol kinase</fullName>
    </submittedName>
</protein>
<evidence type="ECO:0000256" key="7">
    <source>
        <dbReference type="ARBA" id="ARBA00023209"/>
    </source>
</evidence>
<keyword evidence="4" id="KW-0547">Nucleotide-binding</keyword>
<dbReference type="InterPro" id="IPR001206">
    <property type="entry name" value="Diacylglycerol_kinase_cat_dom"/>
</dbReference>
<keyword evidence="7" id="KW-0444">Lipid biosynthesis</keyword>
<evidence type="ECO:0000256" key="1">
    <source>
        <dbReference type="ARBA" id="ARBA00001946"/>
    </source>
</evidence>
<dbReference type="Pfam" id="PF00781">
    <property type="entry name" value="DAGK_cat"/>
    <property type="match status" value="1"/>
</dbReference>
<keyword evidence="11" id="KW-1185">Reference proteome</keyword>
<dbReference type="InterPro" id="IPR005218">
    <property type="entry name" value="Diacylglycerol/lipid_kinase"/>
</dbReference>
<evidence type="ECO:0000256" key="2">
    <source>
        <dbReference type="ARBA" id="ARBA00005983"/>
    </source>
</evidence>
<dbReference type="RefSeq" id="WP_119298446.1">
    <property type="nucleotide sequence ID" value="NZ_BHGK01000001.1"/>
</dbReference>
<gene>
    <name evidence="10" type="ORF">KGMB01110_22420</name>
</gene>
<dbReference type="Pfam" id="PF19279">
    <property type="entry name" value="YegS_C"/>
    <property type="match status" value="1"/>
</dbReference>
<feature type="domain" description="DAGKc" evidence="9">
    <location>
        <begin position="1"/>
        <end position="130"/>
    </location>
</feature>
<dbReference type="GO" id="GO:0005524">
    <property type="term" value="F:ATP binding"/>
    <property type="evidence" value="ECO:0007669"/>
    <property type="project" value="UniProtKB-KW"/>
</dbReference>
<dbReference type="InterPro" id="IPR017438">
    <property type="entry name" value="ATP-NAD_kinase_N"/>
</dbReference>
<dbReference type="InterPro" id="IPR045540">
    <property type="entry name" value="YegS/DAGK_C"/>
</dbReference>
<evidence type="ECO:0000259" key="9">
    <source>
        <dbReference type="PROSITE" id="PS50146"/>
    </source>
</evidence>
<keyword evidence="7" id="KW-0594">Phospholipid biosynthesis</keyword>
<organism evidence="10 11">
    <name type="scientific">Mediterraneibacter butyricigenes</name>
    <dbReference type="NCBI Taxonomy" id="2316025"/>
    <lineage>
        <taxon>Bacteria</taxon>
        <taxon>Bacillati</taxon>
        <taxon>Bacillota</taxon>
        <taxon>Clostridia</taxon>
        <taxon>Lachnospirales</taxon>
        <taxon>Lachnospiraceae</taxon>
        <taxon>Mediterraneibacter</taxon>
    </lineage>
</organism>
<accession>A0A391P690</accession>
<reference evidence="11" key="1">
    <citation type="submission" date="2018-09" db="EMBL/GenBank/DDBJ databases">
        <title>Draft Genome Sequence of Mediterraneibacter sp. KCTC 15684.</title>
        <authorList>
            <person name="Kim J.S."/>
            <person name="Han K.I."/>
            <person name="Suh M.K."/>
            <person name="Lee K.C."/>
            <person name="Eom M.K."/>
            <person name="Lee J.H."/>
            <person name="Park S.H."/>
            <person name="Kang S.W."/>
            <person name="Park J.E."/>
            <person name="Oh B.S."/>
            <person name="Yu S.Y."/>
            <person name="Choi S.H."/>
            <person name="Lee D.H."/>
            <person name="Yoon H."/>
            <person name="Kim B."/>
            <person name="Yang S.J."/>
            <person name="Lee J.S."/>
        </authorList>
    </citation>
    <scope>NUCLEOTIDE SEQUENCE [LARGE SCALE GENOMIC DNA]</scope>
    <source>
        <strain evidence="11">KCTC 15684</strain>
    </source>
</reference>
<comment type="caution">
    <text evidence="10">The sequence shown here is derived from an EMBL/GenBank/DDBJ whole genome shotgun (WGS) entry which is preliminary data.</text>
</comment>
<comment type="cofactor">
    <cofactor evidence="1">
        <name>Mg(2+)</name>
        <dbReference type="ChEBI" id="CHEBI:18420"/>
    </cofactor>
</comment>
<proteinExistence type="inferred from homology"/>
<keyword evidence="3" id="KW-0808">Transferase</keyword>
<keyword evidence="8" id="KW-1208">Phospholipid metabolism</keyword>
<dbReference type="Proteomes" id="UP000265643">
    <property type="component" value="Unassembled WGS sequence"/>
</dbReference>
<dbReference type="Gene3D" id="3.40.50.10330">
    <property type="entry name" value="Probable inorganic polyphosphate/atp-NAD kinase, domain 1"/>
    <property type="match status" value="1"/>
</dbReference>
<dbReference type="InterPro" id="IPR016064">
    <property type="entry name" value="NAD/diacylglycerol_kinase_sf"/>
</dbReference>
<evidence type="ECO:0000256" key="8">
    <source>
        <dbReference type="ARBA" id="ARBA00023264"/>
    </source>
</evidence>
<dbReference type="NCBIfam" id="TIGR00147">
    <property type="entry name" value="YegS/Rv2252/BmrU family lipid kinase"/>
    <property type="match status" value="1"/>
</dbReference>
<comment type="similarity">
    <text evidence="2">Belongs to the diacylglycerol/lipid kinase family.</text>
</comment>
<keyword evidence="7" id="KW-0443">Lipid metabolism</keyword>
<dbReference type="EMBL" id="BHGK01000001">
    <property type="protein sequence ID" value="GCA67806.1"/>
    <property type="molecule type" value="Genomic_DNA"/>
</dbReference>
<evidence type="ECO:0000256" key="4">
    <source>
        <dbReference type="ARBA" id="ARBA00022741"/>
    </source>
</evidence>
<dbReference type="GO" id="GO:0016301">
    <property type="term" value="F:kinase activity"/>
    <property type="evidence" value="ECO:0007669"/>
    <property type="project" value="UniProtKB-KW"/>
</dbReference>
<dbReference type="PANTHER" id="PTHR12358">
    <property type="entry name" value="SPHINGOSINE KINASE"/>
    <property type="match status" value="1"/>
</dbReference>
<evidence type="ECO:0000256" key="5">
    <source>
        <dbReference type="ARBA" id="ARBA00022777"/>
    </source>
</evidence>
<keyword evidence="5 10" id="KW-0418">Kinase</keyword>
<dbReference type="SMART" id="SM00046">
    <property type="entry name" value="DAGKc"/>
    <property type="match status" value="1"/>
</dbReference>
<dbReference type="PROSITE" id="PS50146">
    <property type="entry name" value="DAGK"/>
    <property type="match status" value="1"/>
</dbReference>
<dbReference type="GO" id="GO:0008654">
    <property type="term" value="P:phospholipid biosynthetic process"/>
    <property type="evidence" value="ECO:0007669"/>
    <property type="project" value="UniProtKB-KW"/>
</dbReference>
<name>A0A391P690_9FIRM</name>
<dbReference type="Gene3D" id="2.60.200.40">
    <property type="match status" value="1"/>
</dbReference>
<evidence type="ECO:0000313" key="11">
    <source>
        <dbReference type="Proteomes" id="UP000265643"/>
    </source>
</evidence>
<evidence type="ECO:0000256" key="6">
    <source>
        <dbReference type="ARBA" id="ARBA00022840"/>
    </source>
</evidence>